<keyword evidence="3" id="KW-1185">Reference proteome</keyword>
<protein>
    <submittedName>
        <fullName evidence="2">Putative enzyme related to lactoylglutathione lyase</fullName>
    </submittedName>
</protein>
<dbReference type="SUPFAM" id="SSF54593">
    <property type="entry name" value="Glyoxalase/Bleomycin resistance protein/Dihydroxybiphenyl dioxygenase"/>
    <property type="match status" value="1"/>
</dbReference>
<dbReference type="PANTHER" id="PTHR35908:SF1">
    <property type="entry name" value="CONSERVED PROTEIN"/>
    <property type="match status" value="1"/>
</dbReference>
<dbReference type="GO" id="GO:0016829">
    <property type="term" value="F:lyase activity"/>
    <property type="evidence" value="ECO:0007669"/>
    <property type="project" value="UniProtKB-KW"/>
</dbReference>
<dbReference type="EMBL" id="JACHIT010000001">
    <property type="protein sequence ID" value="MBB5911284.1"/>
    <property type="molecule type" value="Genomic_DNA"/>
</dbReference>
<proteinExistence type="predicted"/>
<comment type="caution">
    <text evidence="2">The sequence shown here is derived from an EMBL/GenBank/DDBJ whole genome shotgun (WGS) entry which is preliminary data.</text>
</comment>
<feature type="domain" description="Glyoxalase-like" evidence="1">
    <location>
        <begin position="22"/>
        <end position="122"/>
    </location>
</feature>
<evidence type="ECO:0000313" key="2">
    <source>
        <dbReference type="EMBL" id="MBB5911284.1"/>
    </source>
</evidence>
<accession>A0A7W9UFJ8</accession>
<feature type="domain" description="Glyoxalase-like" evidence="1">
    <location>
        <begin position="145"/>
        <end position="248"/>
    </location>
</feature>
<organism evidence="2 3">
    <name type="scientific">Nocardia transvalensis</name>
    <dbReference type="NCBI Taxonomy" id="37333"/>
    <lineage>
        <taxon>Bacteria</taxon>
        <taxon>Bacillati</taxon>
        <taxon>Actinomycetota</taxon>
        <taxon>Actinomycetes</taxon>
        <taxon>Mycobacteriales</taxon>
        <taxon>Nocardiaceae</taxon>
        <taxon>Nocardia</taxon>
    </lineage>
</organism>
<dbReference type="InterPro" id="IPR029068">
    <property type="entry name" value="Glyas_Bleomycin-R_OHBP_Dase"/>
</dbReference>
<dbReference type="Proteomes" id="UP000540412">
    <property type="component" value="Unassembled WGS sequence"/>
</dbReference>
<evidence type="ECO:0000259" key="1">
    <source>
        <dbReference type="Pfam" id="PF18029"/>
    </source>
</evidence>
<keyword evidence="2" id="KW-0456">Lyase</keyword>
<dbReference type="Pfam" id="PF18029">
    <property type="entry name" value="Glyoxalase_6"/>
    <property type="match status" value="2"/>
</dbReference>
<reference evidence="2 3" key="1">
    <citation type="submission" date="2020-08" db="EMBL/GenBank/DDBJ databases">
        <title>Sequencing the genomes of 1000 actinobacteria strains.</title>
        <authorList>
            <person name="Klenk H.-P."/>
        </authorList>
    </citation>
    <scope>NUCLEOTIDE SEQUENCE [LARGE SCALE GENOMIC DNA]</scope>
    <source>
        <strain evidence="2 3">DSM 43582</strain>
    </source>
</reference>
<dbReference type="Gene3D" id="3.10.180.10">
    <property type="entry name" value="2,3-Dihydroxybiphenyl 1,2-Dioxygenase, domain 1"/>
    <property type="match status" value="2"/>
</dbReference>
<name>A0A7W9UFJ8_9NOCA</name>
<sequence>MPQSVNIWPLREDGMIYWNWAFIDRPAAAFDEAFAFWTTVTATRLSERRGEHAQFTTLLPEHGDACVRGQAVGGPGGAHLDLDVEDLGAARRRAHALGATSVIDEDNFSYLKSPGGTAFCLTTEQGGRVPPPVAGPDGTLSRLDQVCLDIGASSFDREVAFWTELTGWGTRPTSLPEFARLDVPDGLPIRILLQRKNTDEPPTAHLDLACADVDATAAWHESLGARRISRGAHWMVMNDPTGGVYCLTGRDPHTGRVPA</sequence>
<dbReference type="InterPro" id="IPR041581">
    <property type="entry name" value="Glyoxalase_6"/>
</dbReference>
<gene>
    <name evidence="2" type="ORF">BJY24_000151</name>
</gene>
<dbReference type="PANTHER" id="PTHR35908">
    <property type="entry name" value="HYPOTHETICAL FUSION PROTEIN"/>
    <property type="match status" value="1"/>
</dbReference>
<evidence type="ECO:0000313" key="3">
    <source>
        <dbReference type="Proteomes" id="UP000540412"/>
    </source>
</evidence>
<dbReference type="RefSeq" id="WP_246460827.1">
    <property type="nucleotide sequence ID" value="NZ_JACHIT010000001.1"/>
</dbReference>
<dbReference type="CDD" id="cd06587">
    <property type="entry name" value="VOC"/>
    <property type="match status" value="1"/>
</dbReference>
<dbReference type="AlphaFoldDB" id="A0A7W9UFJ8"/>